<organism evidence="10 11">
    <name type="scientific">Streptomyces tendae</name>
    <dbReference type="NCBI Taxonomy" id="1932"/>
    <lineage>
        <taxon>Bacteria</taxon>
        <taxon>Bacillati</taxon>
        <taxon>Actinomycetota</taxon>
        <taxon>Actinomycetes</taxon>
        <taxon>Kitasatosporales</taxon>
        <taxon>Streptomycetaceae</taxon>
        <taxon>Streptomyces</taxon>
    </lineage>
</organism>
<evidence type="ECO:0000313" key="11">
    <source>
        <dbReference type="Proteomes" id="UP000324308"/>
    </source>
</evidence>
<keyword evidence="2" id="KW-0645">Protease</keyword>
<dbReference type="InterPro" id="IPR043504">
    <property type="entry name" value="Peptidase_S1_PA_chymotrypsin"/>
</dbReference>
<proteinExistence type="inferred from homology"/>
<evidence type="ECO:0000256" key="4">
    <source>
        <dbReference type="ARBA" id="ARBA00022801"/>
    </source>
</evidence>
<evidence type="ECO:0000256" key="5">
    <source>
        <dbReference type="ARBA" id="ARBA00022825"/>
    </source>
</evidence>
<dbReference type="InterPro" id="IPR004236">
    <property type="entry name" value="Pept_S1_alpha_lytic"/>
</dbReference>
<evidence type="ECO:0000256" key="8">
    <source>
        <dbReference type="SAM" id="SignalP"/>
    </source>
</evidence>
<gene>
    <name evidence="10" type="ORF">F3L20_21245</name>
</gene>
<dbReference type="Proteomes" id="UP000324308">
    <property type="component" value="Chromosome"/>
</dbReference>
<name>A0ABX5ZTM7_STRTE</name>
<dbReference type="Gene3D" id="2.10.10.20">
    <property type="entry name" value="Carbohydrate-binding module superfamily 5/12"/>
    <property type="match status" value="1"/>
</dbReference>
<dbReference type="SUPFAM" id="SSF50494">
    <property type="entry name" value="Trypsin-like serine proteases"/>
    <property type="match status" value="1"/>
</dbReference>
<evidence type="ECO:0000313" key="10">
    <source>
        <dbReference type="EMBL" id="QER88024.1"/>
    </source>
</evidence>
<dbReference type="EMBL" id="CP043959">
    <property type="protein sequence ID" value="QER88024.1"/>
    <property type="molecule type" value="Genomic_DNA"/>
</dbReference>
<dbReference type="InterPro" id="IPR035070">
    <property type="entry name" value="Streptogrisin_prodomain"/>
</dbReference>
<evidence type="ECO:0000256" key="6">
    <source>
        <dbReference type="ARBA" id="ARBA00023145"/>
    </source>
</evidence>
<dbReference type="InterPro" id="IPR003610">
    <property type="entry name" value="CBM5/12"/>
</dbReference>
<dbReference type="Pfam" id="PF02839">
    <property type="entry name" value="CBM_5_12"/>
    <property type="match status" value="1"/>
</dbReference>
<keyword evidence="7" id="KW-1015">Disulfide bond</keyword>
<dbReference type="InterPro" id="IPR009003">
    <property type="entry name" value="Peptidase_S1_PA"/>
</dbReference>
<dbReference type="PRINTS" id="PR00861">
    <property type="entry name" value="ALYTICPTASE"/>
</dbReference>
<dbReference type="Gene3D" id="2.40.10.10">
    <property type="entry name" value="Trypsin-like serine proteases"/>
    <property type="match status" value="2"/>
</dbReference>
<dbReference type="CDD" id="cd21112">
    <property type="entry name" value="alphaLP-like"/>
    <property type="match status" value="1"/>
</dbReference>
<protein>
    <submittedName>
        <fullName evidence="10">Trypsin-like serine protease</fullName>
    </submittedName>
</protein>
<dbReference type="CDD" id="cd12214">
    <property type="entry name" value="ChiA1_BD"/>
    <property type="match status" value="1"/>
</dbReference>
<dbReference type="InterPro" id="IPR001254">
    <property type="entry name" value="Trypsin_dom"/>
</dbReference>
<dbReference type="Gene3D" id="3.30.300.50">
    <property type="match status" value="2"/>
</dbReference>
<dbReference type="Pfam" id="PF00089">
    <property type="entry name" value="Trypsin"/>
    <property type="match status" value="1"/>
</dbReference>
<keyword evidence="4" id="KW-0378">Hydrolase</keyword>
<evidence type="ECO:0000256" key="1">
    <source>
        <dbReference type="ARBA" id="ARBA00007664"/>
    </source>
</evidence>
<keyword evidence="3 8" id="KW-0732">Signal</keyword>
<keyword evidence="6" id="KW-0865">Zymogen</keyword>
<accession>A0ABX5ZTM7</accession>
<dbReference type="SMART" id="SM00495">
    <property type="entry name" value="ChtBD3"/>
    <property type="match status" value="1"/>
</dbReference>
<dbReference type="PIRSF" id="PIRSF001134">
    <property type="entry name" value="Streptogrisin"/>
    <property type="match status" value="1"/>
</dbReference>
<comment type="similarity">
    <text evidence="1">Belongs to the peptidase S1 family.</text>
</comment>
<evidence type="ECO:0000256" key="7">
    <source>
        <dbReference type="ARBA" id="ARBA00023157"/>
    </source>
</evidence>
<feature type="signal peptide" evidence="8">
    <location>
        <begin position="1"/>
        <end position="30"/>
    </location>
</feature>
<evidence type="ECO:0000256" key="2">
    <source>
        <dbReference type="ARBA" id="ARBA00022670"/>
    </source>
</evidence>
<dbReference type="SUPFAM" id="SSF51055">
    <property type="entry name" value="Carbohydrate binding domain"/>
    <property type="match status" value="1"/>
</dbReference>
<dbReference type="Pfam" id="PF02983">
    <property type="entry name" value="Pro_Al_protease"/>
    <property type="match status" value="1"/>
</dbReference>
<keyword evidence="5" id="KW-0720">Serine protease</keyword>
<feature type="chain" id="PRO_5047151967" evidence="8">
    <location>
        <begin position="31"/>
        <end position="456"/>
    </location>
</feature>
<dbReference type="InterPro" id="IPR001316">
    <property type="entry name" value="Pept_S1A_streptogrisin"/>
</dbReference>
<sequence length="456" mass="46628">MVLRHARTARHSALTALGALVLAGLPCAAAADASPVAGPAPGAAQTLGADRPSPHLLTALQRDLDLDAEQASTRLVNEAEAGTRAGRLRNSLGERYAGAWLRGATADELTVATTDAGDVAAIEAEGATAQVVERPLAALEAAKEKLDAAAGRVTALDTPVWYIDVPKNRVVVQAVDQAAGTALVKAAGLEQEDIGIRLSADRPRLLQDITGGDAYYINDSARCSVGFSVTKGTQPGFVTAGHCGRAGATTTGYDRTAQGTFQASVFPGKDMAWVATQSQWTPTPDVKAQSGQEVQVTGSAQALVGASVCRSGSTTGWHCGTIEQHDASVRYPEGTVDGLTRTTVCAEPGDSGGPYVAGAQAQGVTSGGSGDCTNGGTTFFQPVNPILSEYGLTLATAAAQAATGQQEAGARAWTAGSVYEAGSTVTRDGVTYQCLQTHQAQGAWAPAGTPALWQRL</sequence>
<dbReference type="InterPro" id="IPR036573">
    <property type="entry name" value="CBM_sf_5/12"/>
</dbReference>
<keyword evidence="11" id="KW-1185">Reference proteome</keyword>
<feature type="domain" description="Chitin-binding type-3" evidence="9">
    <location>
        <begin position="410"/>
        <end position="456"/>
    </location>
</feature>
<evidence type="ECO:0000256" key="3">
    <source>
        <dbReference type="ARBA" id="ARBA00022729"/>
    </source>
</evidence>
<reference evidence="10 11" key="1">
    <citation type="submission" date="2019-09" db="EMBL/GenBank/DDBJ databases">
        <title>Draft genome sequence of the Ebosin-producing strain Streptomyces sp. 139.</title>
        <authorList>
            <person name="Ai L."/>
            <person name="Geng M."/>
            <person name="Ma M."/>
            <person name="Bai L."/>
        </authorList>
    </citation>
    <scope>NUCLEOTIDE SEQUENCE [LARGE SCALE GENOMIC DNA]</scope>
    <source>
        <strain evidence="10 11">139</strain>
    </source>
</reference>
<dbReference type="RefSeq" id="WP_150155718.1">
    <property type="nucleotide sequence ID" value="NZ_CP043959.1"/>
</dbReference>
<evidence type="ECO:0000259" key="9">
    <source>
        <dbReference type="SMART" id="SM00495"/>
    </source>
</evidence>